<protein>
    <recommendedName>
        <fullName evidence="5">VWFA domain-containing protein</fullName>
    </recommendedName>
</protein>
<dbReference type="PANTHER" id="PTHR24020:SF84">
    <property type="entry name" value="VWFA DOMAIN-CONTAINING PROTEIN"/>
    <property type="match status" value="1"/>
</dbReference>
<dbReference type="SMART" id="SM00327">
    <property type="entry name" value="VWA"/>
    <property type="match status" value="1"/>
</dbReference>
<feature type="domain" description="MAM" evidence="1">
    <location>
        <begin position="240"/>
        <end position="305"/>
    </location>
</feature>
<dbReference type="Proteomes" id="UP001209878">
    <property type="component" value="Unassembled WGS sequence"/>
</dbReference>
<evidence type="ECO:0008006" key="5">
    <source>
        <dbReference type="Google" id="ProtNLM"/>
    </source>
</evidence>
<gene>
    <name evidence="3" type="ORF">NP493_122g07000</name>
</gene>
<dbReference type="AlphaFoldDB" id="A0AAD9P644"/>
<dbReference type="PROSITE" id="PS50234">
    <property type="entry name" value="VWFA"/>
    <property type="match status" value="1"/>
</dbReference>
<dbReference type="Gene3D" id="2.60.120.200">
    <property type="match status" value="1"/>
</dbReference>
<evidence type="ECO:0000313" key="4">
    <source>
        <dbReference type="Proteomes" id="UP001209878"/>
    </source>
</evidence>
<dbReference type="PANTHER" id="PTHR24020">
    <property type="entry name" value="COLLAGEN ALPHA"/>
    <property type="match status" value="1"/>
</dbReference>
<feature type="domain" description="VWFA" evidence="2">
    <location>
        <begin position="45"/>
        <end position="225"/>
    </location>
</feature>
<dbReference type="Gene3D" id="3.40.50.410">
    <property type="entry name" value="von Willebrand factor, type A domain"/>
    <property type="match status" value="1"/>
</dbReference>
<dbReference type="InterPro" id="IPR002035">
    <property type="entry name" value="VWF_A"/>
</dbReference>
<reference evidence="3" key="1">
    <citation type="journal article" date="2023" name="Mol. Biol. Evol.">
        <title>Third-Generation Sequencing Reveals the Adaptive Role of the Epigenome in Three Deep-Sea Polychaetes.</title>
        <authorList>
            <person name="Perez M."/>
            <person name="Aroh O."/>
            <person name="Sun Y."/>
            <person name="Lan Y."/>
            <person name="Juniper S.K."/>
            <person name="Young C.R."/>
            <person name="Angers B."/>
            <person name="Qian P.Y."/>
        </authorList>
    </citation>
    <scope>NUCLEOTIDE SEQUENCE</scope>
    <source>
        <strain evidence="3">R07B-5</strain>
    </source>
</reference>
<accession>A0AAD9P644</accession>
<name>A0AAD9P644_RIDPI</name>
<comment type="caution">
    <text evidence="3">The sequence shown here is derived from an EMBL/GenBank/DDBJ whole genome shotgun (WGS) entry which is preliminary data.</text>
</comment>
<dbReference type="EMBL" id="JAODUO010000121">
    <property type="protein sequence ID" value="KAK2188847.1"/>
    <property type="molecule type" value="Genomic_DNA"/>
</dbReference>
<dbReference type="Pfam" id="PF00092">
    <property type="entry name" value="VWA"/>
    <property type="match status" value="1"/>
</dbReference>
<dbReference type="SUPFAM" id="SSF53300">
    <property type="entry name" value="vWA-like"/>
    <property type="match status" value="1"/>
</dbReference>
<evidence type="ECO:0000259" key="2">
    <source>
        <dbReference type="PROSITE" id="PS50234"/>
    </source>
</evidence>
<dbReference type="InterPro" id="IPR000998">
    <property type="entry name" value="MAM_dom"/>
</dbReference>
<dbReference type="CDD" id="cd01450">
    <property type="entry name" value="vWFA_subfamily_ECM"/>
    <property type="match status" value="1"/>
</dbReference>
<evidence type="ECO:0000259" key="1">
    <source>
        <dbReference type="PROSITE" id="PS50060"/>
    </source>
</evidence>
<evidence type="ECO:0000313" key="3">
    <source>
        <dbReference type="EMBL" id="KAK2188847.1"/>
    </source>
</evidence>
<dbReference type="PRINTS" id="PR00453">
    <property type="entry name" value="VWFADOMAIN"/>
</dbReference>
<dbReference type="InterPro" id="IPR036465">
    <property type="entry name" value="vWFA_dom_sf"/>
</dbReference>
<dbReference type="PROSITE" id="PS50060">
    <property type="entry name" value="MAM_2"/>
    <property type="match status" value="1"/>
</dbReference>
<dbReference type="InterPro" id="IPR050525">
    <property type="entry name" value="ECM_Assembly_Org"/>
</dbReference>
<sequence>MLTLPFVYDEVPSTPKTSTPKTSRLELIGPVLRQFFVIPVCGPVDLAFLIDSSGSIGKSNFAKMLTFMKTLSRKLTVSPDSARIAVVSFGTEAMLHFRLNSHVTLKSTEAAIDQIRWKDQWANTGAALREMKDHVFKTEHGDRSNAPNVAVLITDGPSNRNSWQTVPNAESARNAGINIFVIGVGWEVDSFEMKGIAGSRDRIKHVGDFEKLMRESTLKSMFSKICNLTSIGRPKRQIPWQCNFEGLARKGSICDMVQSRNDAFDWTLKKGATPSRWTGPTAAYEGKYYIYMSSKYPRKNGDRAV</sequence>
<keyword evidence="4" id="KW-1185">Reference proteome</keyword>
<organism evidence="3 4">
    <name type="scientific">Ridgeia piscesae</name>
    <name type="common">Tubeworm</name>
    <dbReference type="NCBI Taxonomy" id="27915"/>
    <lineage>
        <taxon>Eukaryota</taxon>
        <taxon>Metazoa</taxon>
        <taxon>Spiralia</taxon>
        <taxon>Lophotrochozoa</taxon>
        <taxon>Annelida</taxon>
        <taxon>Polychaeta</taxon>
        <taxon>Sedentaria</taxon>
        <taxon>Canalipalpata</taxon>
        <taxon>Sabellida</taxon>
        <taxon>Siboglinidae</taxon>
        <taxon>Ridgeia</taxon>
    </lineage>
</organism>
<proteinExistence type="predicted"/>
<dbReference type="GO" id="GO:0016020">
    <property type="term" value="C:membrane"/>
    <property type="evidence" value="ECO:0007669"/>
    <property type="project" value="InterPro"/>
</dbReference>